<protein>
    <submittedName>
        <fullName evidence="7">DNA recombination protein RmuC</fullName>
    </submittedName>
</protein>
<name>A0A1H7QTZ4_9SPHI</name>
<accession>A0A1H7QTZ4</accession>
<evidence type="ECO:0000256" key="4">
    <source>
        <dbReference type="ARBA" id="ARBA00023172"/>
    </source>
</evidence>
<organism evidence="7 8">
    <name type="scientific">Parapedobacter koreensis</name>
    <dbReference type="NCBI Taxonomy" id="332977"/>
    <lineage>
        <taxon>Bacteria</taxon>
        <taxon>Pseudomonadati</taxon>
        <taxon>Bacteroidota</taxon>
        <taxon>Sphingobacteriia</taxon>
        <taxon>Sphingobacteriales</taxon>
        <taxon>Sphingobacteriaceae</taxon>
        <taxon>Parapedobacter</taxon>
    </lineage>
</organism>
<dbReference type="RefSeq" id="WP_090606617.1">
    <property type="nucleotide sequence ID" value="NZ_FNZR01000006.1"/>
</dbReference>
<evidence type="ECO:0000256" key="2">
    <source>
        <dbReference type="ARBA" id="ARBA00009840"/>
    </source>
</evidence>
<keyword evidence="3 5" id="KW-0175">Coiled coil</keyword>
<feature type="coiled-coil region" evidence="5">
    <location>
        <begin position="33"/>
        <end position="124"/>
    </location>
</feature>
<dbReference type="Proteomes" id="UP000198916">
    <property type="component" value="Unassembled WGS sequence"/>
</dbReference>
<evidence type="ECO:0000313" key="8">
    <source>
        <dbReference type="Proteomes" id="UP000198916"/>
    </source>
</evidence>
<keyword evidence="6" id="KW-1133">Transmembrane helix</keyword>
<feature type="transmembrane region" description="Helical" evidence="6">
    <location>
        <begin position="6"/>
        <end position="21"/>
    </location>
</feature>
<dbReference type="InterPro" id="IPR003798">
    <property type="entry name" value="DNA_recombination_RmuC"/>
</dbReference>
<evidence type="ECO:0000256" key="6">
    <source>
        <dbReference type="SAM" id="Phobius"/>
    </source>
</evidence>
<evidence type="ECO:0000313" key="7">
    <source>
        <dbReference type="EMBL" id="SEL50777.1"/>
    </source>
</evidence>
<proteinExistence type="inferred from homology"/>
<keyword evidence="6" id="KW-0812">Transmembrane</keyword>
<keyword evidence="6" id="KW-0472">Membrane</keyword>
<evidence type="ECO:0000256" key="1">
    <source>
        <dbReference type="ARBA" id="ARBA00003416"/>
    </source>
</evidence>
<dbReference type="PANTHER" id="PTHR30563:SF0">
    <property type="entry name" value="DNA RECOMBINATION PROTEIN RMUC"/>
    <property type="match status" value="1"/>
</dbReference>
<dbReference type="EMBL" id="FNZR01000006">
    <property type="protein sequence ID" value="SEL50777.1"/>
    <property type="molecule type" value="Genomic_DNA"/>
</dbReference>
<evidence type="ECO:0000256" key="5">
    <source>
        <dbReference type="SAM" id="Coils"/>
    </source>
</evidence>
<comment type="similarity">
    <text evidence="2">Belongs to the RmuC family.</text>
</comment>
<comment type="function">
    <text evidence="1">Involved in DNA recombination.</text>
</comment>
<dbReference type="Pfam" id="PF02646">
    <property type="entry name" value="RmuC"/>
    <property type="match status" value="1"/>
</dbReference>
<dbReference type="PANTHER" id="PTHR30563">
    <property type="entry name" value="DNA RECOMBINATION PROTEIN RMUC"/>
    <property type="match status" value="1"/>
</dbReference>
<reference evidence="8" key="1">
    <citation type="submission" date="2016-10" db="EMBL/GenBank/DDBJ databases">
        <authorList>
            <person name="Varghese N."/>
            <person name="Submissions S."/>
        </authorList>
    </citation>
    <scope>NUCLEOTIDE SEQUENCE [LARGE SCALE GENOMIC DNA]</scope>
    <source>
        <strain evidence="8">Jip14</strain>
    </source>
</reference>
<dbReference type="OrthoDB" id="370725at2"/>
<dbReference type="GO" id="GO:0006310">
    <property type="term" value="P:DNA recombination"/>
    <property type="evidence" value="ECO:0007669"/>
    <property type="project" value="UniProtKB-KW"/>
</dbReference>
<gene>
    <name evidence="7" type="ORF">SAMN05421740_10680</name>
</gene>
<dbReference type="AlphaFoldDB" id="A0A1H7QTZ4"/>
<evidence type="ECO:0000256" key="3">
    <source>
        <dbReference type="ARBA" id="ARBA00023054"/>
    </source>
</evidence>
<keyword evidence="4" id="KW-0233">DNA recombination</keyword>
<dbReference type="STRING" id="332977.SAMN05421740_10680"/>
<sequence>MELYLVVIAVVILAIAVLLFIKRPQHPTHSPEQELLRKEKEALALQLARAEQQVQNLISEKEHITTMLREEQQRLIGELQQERERLAQAERSLESARAYYKSQQEKLQEQKAEIETIKQQFNTEFQVIANRILEEKTQKFTETNSKNLDQILNPLKEKIKTFEEKVEKTYQTEAAERNTLKGVVEQLMEQSLRIKDEANSLTRALRGDSKKQGNWGEVILERVLERSGLVKDSEYRLQASITDEEGRRLQPDAIIDLPDEKHLVVDSKVSLLAYERWVNAMTDEERDIFAKQHIQSVENHVKGLSAKNYHDLYHINSPDFVLLFMPIESAFSMSITYKADLFSDAWDRKVVIVSPSTLLATLRTIASMWKQERQTRNVLEIAKEAGALYDKFVGFLQDMDRIGEQLNRAVRAHDEATKKLGTGPGNVIKKIENLKKLGAKASKQIDNNLLDEGD</sequence>
<keyword evidence="8" id="KW-1185">Reference proteome</keyword>